<dbReference type="EMBL" id="DXCF01000042">
    <property type="protein sequence ID" value="HIZ10417.1"/>
    <property type="molecule type" value="Genomic_DNA"/>
</dbReference>
<evidence type="ECO:0000313" key="1">
    <source>
        <dbReference type="EMBL" id="HIZ10417.1"/>
    </source>
</evidence>
<dbReference type="Proteomes" id="UP000824025">
    <property type="component" value="Unassembled WGS sequence"/>
</dbReference>
<gene>
    <name evidence="1" type="ORF">H9726_08010</name>
</gene>
<accession>A0A9D2D856</accession>
<sequence>MSQIAAKTWHFLKENTQGTENGECRFRYEIAGGCLHFCFEVEDGDIISPYGKDNDDIWQDDAVEVFLSPSGDPARYKEIEVSPFGVRFYGDIRNPDGNFVLEKIAPAYEAHAYETETGYRVTICLPFPEGFDKEKFIFNAFRLDKKRDGRQLLYALTPTLCGSFHRPGFLR</sequence>
<reference evidence="1" key="2">
    <citation type="submission" date="2021-04" db="EMBL/GenBank/DDBJ databases">
        <authorList>
            <person name="Gilroy R."/>
        </authorList>
    </citation>
    <scope>NUCLEOTIDE SEQUENCE</scope>
    <source>
        <strain evidence="1">CHK192-19661</strain>
    </source>
</reference>
<dbReference type="SUPFAM" id="SSF49344">
    <property type="entry name" value="CBD9-like"/>
    <property type="match status" value="1"/>
</dbReference>
<protein>
    <submittedName>
        <fullName evidence="1">Carbohydrate-binding family 9-like protein</fullName>
    </submittedName>
</protein>
<name>A0A9D2D856_9FIRM</name>
<organism evidence="1 2">
    <name type="scientific">Candidatus Borkfalkia avicola</name>
    <dbReference type="NCBI Taxonomy" id="2838503"/>
    <lineage>
        <taxon>Bacteria</taxon>
        <taxon>Bacillati</taxon>
        <taxon>Bacillota</taxon>
        <taxon>Clostridia</taxon>
        <taxon>Christensenellales</taxon>
        <taxon>Christensenellaceae</taxon>
        <taxon>Candidatus Borkfalkia</taxon>
    </lineage>
</organism>
<evidence type="ECO:0000313" key="2">
    <source>
        <dbReference type="Proteomes" id="UP000824025"/>
    </source>
</evidence>
<dbReference type="CDD" id="cd09620">
    <property type="entry name" value="CBM9_like_3"/>
    <property type="match status" value="1"/>
</dbReference>
<reference evidence="1" key="1">
    <citation type="journal article" date="2021" name="PeerJ">
        <title>Extensive microbial diversity within the chicken gut microbiome revealed by metagenomics and culture.</title>
        <authorList>
            <person name="Gilroy R."/>
            <person name="Ravi A."/>
            <person name="Getino M."/>
            <person name="Pursley I."/>
            <person name="Horton D.L."/>
            <person name="Alikhan N.F."/>
            <person name="Baker D."/>
            <person name="Gharbi K."/>
            <person name="Hall N."/>
            <person name="Watson M."/>
            <person name="Adriaenssens E.M."/>
            <person name="Foster-Nyarko E."/>
            <person name="Jarju S."/>
            <person name="Secka A."/>
            <person name="Antonio M."/>
            <person name="Oren A."/>
            <person name="Chaudhuri R.R."/>
            <person name="La Ragione R."/>
            <person name="Hildebrand F."/>
            <person name="Pallen M.J."/>
        </authorList>
    </citation>
    <scope>NUCLEOTIDE SEQUENCE</scope>
    <source>
        <strain evidence="1">CHK192-19661</strain>
    </source>
</reference>
<dbReference type="AlphaFoldDB" id="A0A9D2D856"/>
<proteinExistence type="predicted"/>
<dbReference type="Gene3D" id="2.60.40.1190">
    <property type="match status" value="1"/>
</dbReference>
<comment type="caution">
    <text evidence="1">The sequence shown here is derived from an EMBL/GenBank/DDBJ whole genome shotgun (WGS) entry which is preliminary data.</text>
</comment>